<evidence type="ECO:0000313" key="3">
    <source>
        <dbReference type="EMBL" id="RAW41666.1"/>
    </source>
</evidence>
<dbReference type="EMBL" id="MJFZ01000026">
    <property type="protein sequence ID" value="RAW41666.1"/>
    <property type="molecule type" value="Genomic_DNA"/>
</dbReference>
<proteinExistence type="predicted"/>
<evidence type="ECO:0000256" key="1">
    <source>
        <dbReference type="SAM" id="MobiDB-lite"/>
    </source>
</evidence>
<feature type="compositionally biased region" description="Acidic residues" evidence="1">
    <location>
        <begin position="65"/>
        <end position="98"/>
    </location>
</feature>
<keyword evidence="4" id="KW-1185">Reference proteome</keyword>
<protein>
    <recommendedName>
        <fullName evidence="5">RxLR effector protein</fullName>
    </recommendedName>
</protein>
<feature type="signal peptide" evidence="2">
    <location>
        <begin position="1"/>
        <end position="18"/>
    </location>
</feature>
<keyword evidence="2" id="KW-0732">Signal</keyword>
<sequence>MRLYEVILSCSLLVSVVAANTRNGARLRSEMAEPLLRTGVVGVTEVLKTGGVAEFLGRSLKKSDDDSDDDKDDDDDDSNGDNDDSDDDNDDSDDDDSC</sequence>
<evidence type="ECO:0000313" key="4">
    <source>
        <dbReference type="Proteomes" id="UP000251314"/>
    </source>
</evidence>
<feature type="region of interest" description="Disordered" evidence="1">
    <location>
        <begin position="58"/>
        <end position="98"/>
    </location>
</feature>
<dbReference type="OrthoDB" id="10527521at2759"/>
<gene>
    <name evidence="3" type="ORF">PC110_g2133</name>
</gene>
<comment type="caution">
    <text evidence="3">The sequence shown here is derived from an EMBL/GenBank/DDBJ whole genome shotgun (WGS) entry which is preliminary data.</text>
</comment>
<dbReference type="Proteomes" id="UP000251314">
    <property type="component" value="Unassembled WGS sequence"/>
</dbReference>
<feature type="chain" id="PRO_5016268254" description="RxLR effector protein" evidence="2">
    <location>
        <begin position="19"/>
        <end position="98"/>
    </location>
</feature>
<organism evidence="3 4">
    <name type="scientific">Phytophthora cactorum</name>
    <dbReference type="NCBI Taxonomy" id="29920"/>
    <lineage>
        <taxon>Eukaryota</taxon>
        <taxon>Sar</taxon>
        <taxon>Stramenopiles</taxon>
        <taxon>Oomycota</taxon>
        <taxon>Peronosporomycetes</taxon>
        <taxon>Peronosporales</taxon>
        <taxon>Peronosporaceae</taxon>
        <taxon>Phytophthora</taxon>
    </lineage>
</organism>
<accession>A0A329T0R1</accession>
<dbReference type="AlphaFoldDB" id="A0A329T0R1"/>
<dbReference type="VEuPathDB" id="FungiDB:PC110_g2133"/>
<evidence type="ECO:0000256" key="2">
    <source>
        <dbReference type="SAM" id="SignalP"/>
    </source>
</evidence>
<evidence type="ECO:0008006" key="5">
    <source>
        <dbReference type="Google" id="ProtNLM"/>
    </source>
</evidence>
<name>A0A329T0R1_9STRA</name>
<reference evidence="3 4" key="1">
    <citation type="submission" date="2018-01" db="EMBL/GenBank/DDBJ databases">
        <title>Draft genome of the strawberry crown rot pathogen Phytophthora cactorum.</title>
        <authorList>
            <person name="Armitage A.D."/>
            <person name="Lysoe E."/>
            <person name="Nellist C.F."/>
            <person name="Harrison R.J."/>
            <person name="Brurberg M.B."/>
        </authorList>
    </citation>
    <scope>NUCLEOTIDE SEQUENCE [LARGE SCALE GENOMIC DNA]</scope>
    <source>
        <strain evidence="3 4">10300</strain>
    </source>
</reference>